<sequence length="236" mass="25613">MPLGGSIVNGYRSTDGNGFRDGLRRQLIADDARVNMIGSKKTGAMIDNDNGGWPGYVIAQTFHTTDYSIPSQPNVVLLHVGSNDMTVDDAAATSTAHLRLATIIDKLFDSISGVTIIASTLLPRIDPTINARTQIYNGNIPGVVQQRQRQGKKILYVDFSSSWFSTADIHADDGLHPTDAEYLKMATVWNEGIQLTHTQGWLTPPNAVPGLSDTVNDPLDLIIQRVVTLLGISMVK</sequence>
<feature type="domain" description="SGNH hydrolase-type esterase" evidence="1">
    <location>
        <begin position="3"/>
        <end position="180"/>
    </location>
</feature>
<dbReference type="GeneID" id="36596127"/>
<protein>
    <submittedName>
        <fullName evidence="2">Carbohydrate esterase family 3 protein</fullName>
    </submittedName>
</protein>
<evidence type="ECO:0000313" key="3">
    <source>
        <dbReference type="Proteomes" id="UP000235371"/>
    </source>
</evidence>
<dbReference type="Proteomes" id="UP000235371">
    <property type="component" value="Unassembled WGS sequence"/>
</dbReference>
<dbReference type="GO" id="GO:0004622">
    <property type="term" value="F:phosphatidylcholine lysophospholipase activity"/>
    <property type="evidence" value="ECO:0007669"/>
    <property type="project" value="TreeGrafter"/>
</dbReference>
<evidence type="ECO:0000259" key="1">
    <source>
        <dbReference type="Pfam" id="PF13472"/>
    </source>
</evidence>
<dbReference type="Pfam" id="PF13472">
    <property type="entry name" value="Lipase_GDSL_2"/>
    <property type="match status" value="1"/>
</dbReference>
<dbReference type="InterPro" id="IPR036514">
    <property type="entry name" value="SGNH_hydro_sf"/>
</dbReference>
<accession>A0A2J6SRT0</accession>
<dbReference type="EMBL" id="KZ613883">
    <property type="protein sequence ID" value="PMD53403.1"/>
    <property type="molecule type" value="Genomic_DNA"/>
</dbReference>
<dbReference type="RefSeq" id="XP_024730307.1">
    <property type="nucleotide sequence ID" value="XM_024888051.1"/>
</dbReference>
<dbReference type="PANTHER" id="PTHR30383:SF5">
    <property type="entry name" value="SGNH HYDROLASE-TYPE ESTERASE DOMAIN-CONTAINING PROTEIN"/>
    <property type="match status" value="1"/>
</dbReference>
<dbReference type="InParanoid" id="A0A2J6SRT0"/>
<gene>
    <name evidence="2" type="ORF">K444DRAFT_702374</name>
</gene>
<reference evidence="2 3" key="1">
    <citation type="submission" date="2016-04" db="EMBL/GenBank/DDBJ databases">
        <title>A degradative enzymes factory behind the ericoid mycorrhizal symbiosis.</title>
        <authorList>
            <consortium name="DOE Joint Genome Institute"/>
            <person name="Martino E."/>
            <person name="Morin E."/>
            <person name="Grelet G."/>
            <person name="Kuo A."/>
            <person name="Kohler A."/>
            <person name="Daghino S."/>
            <person name="Barry K."/>
            <person name="Choi C."/>
            <person name="Cichocki N."/>
            <person name="Clum A."/>
            <person name="Copeland A."/>
            <person name="Hainaut M."/>
            <person name="Haridas S."/>
            <person name="Labutti K."/>
            <person name="Lindquist E."/>
            <person name="Lipzen A."/>
            <person name="Khouja H.-R."/>
            <person name="Murat C."/>
            <person name="Ohm R."/>
            <person name="Olson A."/>
            <person name="Spatafora J."/>
            <person name="Veneault-Fourrey C."/>
            <person name="Henrissat B."/>
            <person name="Grigoriev I."/>
            <person name="Martin F."/>
            <person name="Perotto S."/>
        </authorList>
    </citation>
    <scope>NUCLEOTIDE SEQUENCE [LARGE SCALE GENOMIC DNA]</scope>
    <source>
        <strain evidence="2 3">E</strain>
    </source>
</reference>
<keyword evidence="3" id="KW-1185">Reference proteome</keyword>
<evidence type="ECO:0000313" key="2">
    <source>
        <dbReference type="EMBL" id="PMD53403.1"/>
    </source>
</evidence>
<dbReference type="OrthoDB" id="3915838at2759"/>
<dbReference type="Gene3D" id="3.40.50.1110">
    <property type="entry name" value="SGNH hydrolase"/>
    <property type="match status" value="1"/>
</dbReference>
<dbReference type="AlphaFoldDB" id="A0A2J6SRT0"/>
<dbReference type="InterPro" id="IPR013830">
    <property type="entry name" value="SGNH_hydro"/>
</dbReference>
<proteinExistence type="predicted"/>
<organism evidence="2 3">
    <name type="scientific">Hyaloscypha bicolor E</name>
    <dbReference type="NCBI Taxonomy" id="1095630"/>
    <lineage>
        <taxon>Eukaryota</taxon>
        <taxon>Fungi</taxon>
        <taxon>Dikarya</taxon>
        <taxon>Ascomycota</taxon>
        <taxon>Pezizomycotina</taxon>
        <taxon>Leotiomycetes</taxon>
        <taxon>Helotiales</taxon>
        <taxon>Hyaloscyphaceae</taxon>
        <taxon>Hyaloscypha</taxon>
        <taxon>Hyaloscypha bicolor</taxon>
    </lineage>
</organism>
<dbReference type="SUPFAM" id="SSF52266">
    <property type="entry name" value="SGNH hydrolase"/>
    <property type="match status" value="1"/>
</dbReference>
<name>A0A2J6SRT0_9HELO</name>
<dbReference type="InterPro" id="IPR051532">
    <property type="entry name" value="Ester_Hydrolysis_Enzymes"/>
</dbReference>
<dbReference type="STRING" id="1095630.A0A2J6SRT0"/>
<dbReference type="CDD" id="cd01833">
    <property type="entry name" value="XynB_like"/>
    <property type="match status" value="1"/>
</dbReference>
<dbReference type="PANTHER" id="PTHR30383">
    <property type="entry name" value="THIOESTERASE 1/PROTEASE 1/LYSOPHOSPHOLIPASE L1"/>
    <property type="match status" value="1"/>
</dbReference>